<keyword evidence="1" id="KW-0472">Membrane</keyword>
<dbReference type="InterPro" id="IPR050010">
    <property type="entry name" value="ETEC_3214_dom"/>
</dbReference>
<keyword evidence="1" id="KW-1133">Transmembrane helix</keyword>
<organism evidence="2 3">
    <name type="scientific">Pseudonocardia adelaidensis</name>
    <dbReference type="NCBI Taxonomy" id="648754"/>
    <lineage>
        <taxon>Bacteria</taxon>
        <taxon>Bacillati</taxon>
        <taxon>Actinomycetota</taxon>
        <taxon>Actinomycetes</taxon>
        <taxon>Pseudonocardiales</taxon>
        <taxon>Pseudonocardiaceae</taxon>
        <taxon>Pseudonocardia</taxon>
    </lineage>
</organism>
<evidence type="ECO:0000256" key="1">
    <source>
        <dbReference type="SAM" id="Phobius"/>
    </source>
</evidence>
<keyword evidence="1" id="KW-0812">Transmembrane</keyword>
<comment type="caution">
    <text evidence="2">The sequence shown here is derived from an EMBL/GenBank/DDBJ whole genome shotgun (WGS) entry which is preliminary data.</text>
</comment>
<dbReference type="RefSeq" id="WP_345605635.1">
    <property type="nucleotide sequence ID" value="NZ_BAABJO010000009.1"/>
</dbReference>
<proteinExistence type="predicted"/>
<dbReference type="Proteomes" id="UP001500804">
    <property type="component" value="Unassembled WGS sequence"/>
</dbReference>
<dbReference type="NCBIfam" id="NF043066">
    <property type="entry name" value="ETEC_3214_dom"/>
    <property type="match status" value="1"/>
</dbReference>
<protein>
    <submittedName>
        <fullName evidence="2">Uncharacterized protein</fullName>
    </submittedName>
</protein>
<feature type="transmembrane region" description="Helical" evidence="1">
    <location>
        <begin position="27"/>
        <end position="48"/>
    </location>
</feature>
<accession>A0ABP9NLK0</accession>
<sequence>MPEPEPDGPARQHPVARAIDRAKRHPVVLIASTVVAVLVFFGTVGDVFGRISGAVTGVVNPHRQDYEHLAQIELGVTPQYLEQRLGTARRSVDLCTEIPCPPEGAGEKLTMNLYQSESVAVRALFGDSGLEWFAITLLSGDVNPPMKWLDRDLGALGEVTFTEALEAAKVEPTDADMFLGPQSTAYVEVVAAGAAGDHRGLILAFAPDGWSGEFERDAADAVEQLNDATYDPGVAAPFRSASQPDTYGEFLDDGGVVSVLAGDAEFDRGLLYVFTSP</sequence>
<name>A0ABP9NLK0_9PSEU</name>
<keyword evidence="3" id="KW-1185">Reference proteome</keyword>
<dbReference type="EMBL" id="BAABJO010000009">
    <property type="protein sequence ID" value="GAA5121266.1"/>
    <property type="molecule type" value="Genomic_DNA"/>
</dbReference>
<reference evidence="3" key="1">
    <citation type="journal article" date="2019" name="Int. J. Syst. Evol. Microbiol.">
        <title>The Global Catalogue of Microorganisms (GCM) 10K type strain sequencing project: providing services to taxonomists for standard genome sequencing and annotation.</title>
        <authorList>
            <consortium name="The Broad Institute Genomics Platform"/>
            <consortium name="The Broad Institute Genome Sequencing Center for Infectious Disease"/>
            <person name="Wu L."/>
            <person name="Ma J."/>
        </authorList>
    </citation>
    <scope>NUCLEOTIDE SEQUENCE [LARGE SCALE GENOMIC DNA]</scope>
    <source>
        <strain evidence="3">JCM 18302</strain>
    </source>
</reference>
<evidence type="ECO:0000313" key="2">
    <source>
        <dbReference type="EMBL" id="GAA5121266.1"/>
    </source>
</evidence>
<evidence type="ECO:0000313" key="3">
    <source>
        <dbReference type="Proteomes" id="UP001500804"/>
    </source>
</evidence>
<gene>
    <name evidence="2" type="ORF">GCM10023320_29830</name>
</gene>